<sequence length="379" mass="40005">MKVIAAMDSFKGSLSSPEANEAVRKGVKAIFEDADVRTFPMADGGEGTIDALIDGLGGEIRSREVTGPLGGKVNARYGFVNKENLAVIEIAEACGLTLLAENTLDPWRATTYGVGELIRHAYSEGARTFIIGLGGSATNDGGVGMLQAMGYRFLNQDGAPIEPGGGGLKDIQQIIKTEEAAEYDDCDFRVACDVNNVLYGPDGATYVFGPQKGAEEAMLPRLDDALKHYADKTLEKGIDISSVEGGGAAGGLGAAFYGYLDARLEPGIRLVIDLLDLETEIKDADLVITGEGRLDAQTAMGKVPSGLAEAAKKHGVPVIAFGGSLTEDAYTLTENHLDAIFSIQRTPISLKEAMDAEATRFNLEKAVSQVISVVKLDIP</sequence>
<dbReference type="InterPro" id="IPR004381">
    <property type="entry name" value="Glycerate_kinase"/>
</dbReference>
<accession>A0A285UFY4</accession>
<gene>
    <name evidence="5" type="ORF">SAMN05878391_0937</name>
</gene>
<dbReference type="OrthoDB" id="9774290at2"/>
<organism evidence="5 6">
    <name type="scientific">Salinicoccus kekensis</name>
    <dbReference type="NCBI Taxonomy" id="714307"/>
    <lineage>
        <taxon>Bacteria</taxon>
        <taxon>Bacillati</taxon>
        <taxon>Bacillota</taxon>
        <taxon>Bacilli</taxon>
        <taxon>Bacillales</taxon>
        <taxon>Staphylococcaceae</taxon>
        <taxon>Salinicoccus</taxon>
    </lineage>
</organism>
<reference evidence="6" key="1">
    <citation type="submission" date="2017-08" db="EMBL/GenBank/DDBJ databases">
        <authorList>
            <person name="Varghese N."/>
            <person name="Submissions S."/>
        </authorList>
    </citation>
    <scope>NUCLEOTIDE SEQUENCE [LARGE SCALE GENOMIC DNA]</scope>
    <source>
        <strain evidence="6">DSM 23173</strain>
    </source>
</reference>
<evidence type="ECO:0000313" key="5">
    <source>
        <dbReference type="EMBL" id="SOC39496.1"/>
    </source>
</evidence>
<dbReference type="PANTHER" id="PTHR21599:SF0">
    <property type="entry name" value="GLYCERATE KINASE"/>
    <property type="match status" value="1"/>
</dbReference>
<evidence type="ECO:0000256" key="4">
    <source>
        <dbReference type="PIRNR" id="PIRNR006078"/>
    </source>
</evidence>
<dbReference type="NCBIfam" id="TIGR00045">
    <property type="entry name" value="glycerate kinase"/>
    <property type="match status" value="1"/>
</dbReference>
<dbReference type="InterPro" id="IPR036129">
    <property type="entry name" value="Glycerate_kinase_sf"/>
</dbReference>
<dbReference type="AlphaFoldDB" id="A0A285UFY4"/>
<evidence type="ECO:0000256" key="2">
    <source>
        <dbReference type="ARBA" id="ARBA00022679"/>
    </source>
</evidence>
<evidence type="ECO:0000256" key="3">
    <source>
        <dbReference type="ARBA" id="ARBA00022777"/>
    </source>
</evidence>
<evidence type="ECO:0000256" key="1">
    <source>
        <dbReference type="ARBA" id="ARBA00006284"/>
    </source>
</evidence>
<dbReference type="InterPro" id="IPR018197">
    <property type="entry name" value="Glycerate_kinase_RE-like"/>
</dbReference>
<dbReference type="Proteomes" id="UP000219412">
    <property type="component" value="Unassembled WGS sequence"/>
</dbReference>
<dbReference type="GO" id="GO:0031388">
    <property type="term" value="P:organic acid phosphorylation"/>
    <property type="evidence" value="ECO:0007669"/>
    <property type="project" value="UniProtKB-UniRule"/>
</dbReference>
<dbReference type="InterPro" id="IPR018193">
    <property type="entry name" value="Glyc_kinase_flavodox-like_fold"/>
</dbReference>
<name>A0A285UFY4_9STAP</name>
<dbReference type="GO" id="GO:0008887">
    <property type="term" value="F:glycerate kinase activity"/>
    <property type="evidence" value="ECO:0007669"/>
    <property type="project" value="UniProtKB-UniRule"/>
</dbReference>
<keyword evidence="3 4" id="KW-0418">Kinase</keyword>
<dbReference type="Gene3D" id="3.40.50.10350">
    <property type="entry name" value="Glycerate kinase, domain 1"/>
    <property type="match status" value="1"/>
</dbReference>
<dbReference type="EMBL" id="OBQF01000001">
    <property type="protein sequence ID" value="SOC39496.1"/>
    <property type="molecule type" value="Genomic_DNA"/>
</dbReference>
<dbReference type="Gene3D" id="3.90.1510.10">
    <property type="entry name" value="Glycerate kinase, domain 2"/>
    <property type="match status" value="1"/>
</dbReference>
<dbReference type="SUPFAM" id="SSF110738">
    <property type="entry name" value="Glycerate kinase I"/>
    <property type="match status" value="1"/>
</dbReference>
<keyword evidence="6" id="KW-1185">Reference proteome</keyword>
<protein>
    <submittedName>
        <fullName evidence="5">Glycerate kinase</fullName>
    </submittedName>
</protein>
<dbReference type="Pfam" id="PF02595">
    <property type="entry name" value="Gly_kinase"/>
    <property type="match status" value="1"/>
</dbReference>
<dbReference type="PANTHER" id="PTHR21599">
    <property type="entry name" value="GLYCERATE KINASE"/>
    <property type="match status" value="1"/>
</dbReference>
<dbReference type="PIRSF" id="PIRSF006078">
    <property type="entry name" value="GlxK"/>
    <property type="match status" value="1"/>
</dbReference>
<comment type="similarity">
    <text evidence="1 4">Belongs to the glycerate kinase type-1 family.</text>
</comment>
<dbReference type="RefSeq" id="WP_097039582.1">
    <property type="nucleotide sequence ID" value="NZ_OBQF01000001.1"/>
</dbReference>
<proteinExistence type="inferred from homology"/>
<evidence type="ECO:0000313" key="6">
    <source>
        <dbReference type="Proteomes" id="UP000219412"/>
    </source>
</evidence>
<keyword evidence="2 4" id="KW-0808">Transferase</keyword>